<dbReference type="InParanoid" id="F0ZX58"/>
<evidence type="ECO:0000313" key="2">
    <source>
        <dbReference type="EMBL" id="EGC31471.1"/>
    </source>
</evidence>
<sequence>MTFQDVEINEKIPFINVCKCGSKDFENSESKRAKLFFYIGHIIIIFHFLNLSKLFSSNDTAKRYAIGSLSYILFSLSIFLYIALFLYCKMGLSIFEEDFYLKFKTYYN</sequence>
<accession>F0ZX58</accession>
<dbReference type="Proteomes" id="UP000001064">
    <property type="component" value="Unassembled WGS sequence"/>
</dbReference>
<evidence type="ECO:0000256" key="1">
    <source>
        <dbReference type="SAM" id="Phobius"/>
    </source>
</evidence>
<dbReference type="GeneID" id="10505750"/>
<evidence type="ECO:0000313" key="3">
    <source>
        <dbReference type="Proteomes" id="UP000001064"/>
    </source>
</evidence>
<feature type="transmembrane region" description="Helical" evidence="1">
    <location>
        <begin position="35"/>
        <end position="52"/>
    </location>
</feature>
<keyword evidence="1" id="KW-0472">Membrane</keyword>
<keyword evidence="1" id="KW-0812">Transmembrane</keyword>
<dbReference type="KEGG" id="dpp:DICPUDRAFT_92787"/>
<dbReference type="RefSeq" id="XP_003292010.1">
    <property type="nucleotide sequence ID" value="XM_003291962.1"/>
</dbReference>
<name>F0ZX58_DICPU</name>
<protein>
    <submittedName>
        <fullName evidence="2">Uncharacterized protein</fullName>
    </submittedName>
</protein>
<dbReference type="AlphaFoldDB" id="F0ZX58"/>
<dbReference type="OMA" id="PFINVCK"/>
<organism evidence="2 3">
    <name type="scientific">Dictyostelium purpureum</name>
    <name type="common">Slime mold</name>
    <dbReference type="NCBI Taxonomy" id="5786"/>
    <lineage>
        <taxon>Eukaryota</taxon>
        <taxon>Amoebozoa</taxon>
        <taxon>Evosea</taxon>
        <taxon>Eumycetozoa</taxon>
        <taxon>Dictyostelia</taxon>
        <taxon>Dictyosteliales</taxon>
        <taxon>Dictyosteliaceae</taxon>
        <taxon>Dictyostelium</taxon>
    </lineage>
</organism>
<dbReference type="FunCoup" id="F0ZX58">
    <property type="interactions" value="937"/>
</dbReference>
<dbReference type="EMBL" id="GL871252">
    <property type="protein sequence ID" value="EGC31471.1"/>
    <property type="molecule type" value="Genomic_DNA"/>
</dbReference>
<dbReference type="OrthoDB" id="10521862at2759"/>
<dbReference type="VEuPathDB" id="AmoebaDB:DICPUDRAFT_92787"/>
<reference evidence="3" key="1">
    <citation type="journal article" date="2011" name="Genome Biol.">
        <title>Comparative genomics of the social amoebae Dictyostelium discoideum and Dictyostelium purpureum.</title>
        <authorList>
            <consortium name="US DOE Joint Genome Institute (JGI-PGF)"/>
            <person name="Sucgang R."/>
            <person name="Kuo A."/>
            <person name="Tian X."/>
            <person name="Salerno W."/>
            <person name="Parikh A."/>
            <person name="Feasley C.L."/>
            <person name="Dalin E."/>
            <person name="Tu H."/>
            <person name="Huang E."/>
            <person name="Barry K."/>
            <person name="Lindquist E."/>
            <person name="Shapiro H."/>
            <person name="Bruce D."/>
            <person name="Schmutz J."/>
            <person name="Salamov A."/>
            <person name="Fey P."/>
            <person name="Gaudet P."/>
            <person name="Anjard C."/>
            <person name="Babu M.M."/>
            <person name="Basu S."/>
            <person name="Bushmanova Y."/>
            <person name="van der Wel H."/>
            <person name="Katoh-Kurasawa M."/>
            <person name="Dinh C."/>
            <person name="Coutinho P.M."/>
            <person name="Saito T."/>
            <person name="Elias M."/>
            <person name="Schaap P."/>
            <person name="Kay R.R."/>
            <person name="Henrissat B."/>
            <person name="Eichinger L."/>
            <person name="Rivero F."/>
            <person name="Putnam N.H."/>
            <person name="West C.M."/>
            <person name="Loomis W.F."/>
            <person name="Chisholm R.L."/>
            <person name="Shaulsky G."/>
            <person name="Strassmann J.E."/>
            <person name="Queller D.C."/>
            <person name="Kuspa A."/>
            <person name="Grigoriev I.V."/>
        </authorList>
    </citation>
    <scope>NUCLEOTIDE SEQUENCE [LARGE SCALE GENOMIC DNA]</scope>
    <source>
        <strain evidence="3">QSDP1</strain>
    </source>
</reference>
<keyword evidence="1" id="KW-1133">Transmembrane helix</keyword>
<gene>
    <name evidence="2" type="ORF">DICPUDRAFT_92787</name>
</gene>
<feature type="transmembrane region" description="Helical" evidence="1">
    <location>
        <begin position="64"/>
        <end position="87"/>
    </location>
</feature>
<dbReference type="eggNOG" id="ENOG502RIIK">
    <property type="taxonomic scope" value="Eukaryota"/>
</dbReference>
<proteinExistence type="predicted"/>
<keyword evidence="3" id="KW-1185">Reference proteome</keyword>